<dbReference type="EMBL" id="BJCL01000013">
    <property type="protein sequence ID" value="GCL65091.1"/>
    <property type="molecule type" value="Genomic_DNA"/>
</dbReference>
<evidence type="ECO:0000256" key="1">
    <source>
        <dbReference type="SAM" id="SignalP"/>
    </source>
</evidence>
<name>A0A480AUJ0_9BURK</name>
<dbReference type="InterPro" id="IPR018759">
    <property type="entry name" value="BBP2_2"/>
</dbReference>
<dbReference type="Pfam" id="PF10082">
    <property type="entry name" value="BBP2_2"/>
    <property type="match status" value="1"/>
</dbReference>
<dbReference type="SUPFAM" id="SSF56935">
    <property type="entry name" value="Porins"/>
    <property type="match status" value="1"/>
</dbReference>
<gene>
    <name evidence="2" type="ORF">AQPW35_41720</name>
</gene>
<organism evidence="2 3">
    <name type="scientific">Pseudaquabacterium pictum</name>
    <dbReference type="NCBI Taxonomy" id="2315236"/>
    <lineage>
        <taxon>Bacteria</taxon>
        <taxon>Pseudomonadati</taxon>
        <taxon>Pseudomonadota</taxon>
        <taxon>Betaproteobacteria</taxon>
        <taxon>Burkholderiales</taxon>
        <taxon>Sphaerotilaceae</taxon>
        <taxon>Pseudaquabacterium</taxon>
    </lineage>
</organism>
<comment type="caution">
    <text evidence="2">The sequence shown here is derived from an EMBL/GenBank/DDBJ whole genome shotgun (WGS) entry which is preliminary data.</text>
</comment>
<dbReference type="RefSeq" id="WP_137734809.1">
    <property type="nucleotide sequence ID" value="NZ_BJCL01000013.1"/>
</dbReference>
<accession>A0A480AUJ0</accession>
<evidence type="ECO:0000313" key="2">
    <source>
        <dbReference type="EMBL" id="GCL65091.1"/>
    </source>
</evidence>
<sequence length="401" mass="43291">MRPTLPLSTLAAAGLLLATTAAFAQSSPYYIGVSQALAYESNLYRIGGSIGLPVGAQSKSDTVATTSLVAGVDQTWGRQRLSGSGSLRASRYAQNDQLNNEGYGLNLGLDWATVDRVSGRLGVTADRSLRSYDPAYQGGLASERNIEDNNQINATVRVGVVTRLTGEVSASRRQVRYSAQAYKGSEYNQNTGSIGARYRLGGATTVGLAWRQSQLSYVSIDDPYKRRDIDLTGTWIPSGLTNLYGRISHTSTDHSNSPNRDFSGVTAELRGSTQATGKVKLNVKLNRDLGQGNSTFDFAGEPQPTEFDRVSTTLRLGADYDLSAKITLNAGIEHVRRNFEGTRFAIVGSDRTTALDLGARWLPTRAIQVGCSLRYDTRSVSVVGNPFNSQAVNCYGQFVLQ</sequence>
<dbReference type="OrthoDB" id="9149087at2"/>
<evidence type="ECO:0000313" key="3">
    <source>
        <dbReference type="Proteomes" id="UP000301751"/>
    </source>
</evidence>
<reference evidence="3" key="1">
    <citation type="submission" date="2019-03" db="EMBL/GenBank/DDBJ databases">
        <title>Aquabacterium pictum sp.nov., the first bacteriochlorophyll a-containing freshwater bacterium in the genus Aquabacterium of the class Betaproteobacteria.</title>
        <authorList>
            <person name="Hirose S."/>
            <person name="Tank M."/>
            <person name="Hara E."/>
            <person name="Tamaki H."/>
            <person name="Takaichi S."/>
            <person name="Haruta S."/>
            <person name="Hanada S."/>
        </authorList>
    </citation>
    <scope>NUCLEOTIDE SEQUENCE [LARGE SCALE GENOMIC DNA]</scope>
    <source>
        <strain evidence="3">W35</strain>
    </source>
</reference>
<feature type="signal peptide" evidence="1">
    <location>
        <begin position="1"/>
        <end position="24"/>
    </location>
</feature>
<dbReference type="AlphaFoldDB" id="A0A480AUJ0"/>
<dbReference type="Proteomes" id="UP000301751">
    <property type="component" value="Unassembled WGS sequence"/>
</dbReference>
<keyword evidence="1" id="KW-0732">Signal</keyword>
<keyword evidence="3" id="KW-1185">Reference proteome</keyword>
<proteinExistence type="predicted"/>
<protein>
    <submittedName>
        <fullName evidence="2">Uncharacterized protein</fullName>
    </submittedName>
</protein>
<feature type="chain" id="PRO_5019775328" evidence="1">
    <location>
        <begin position="25"/>
        <end position="401"/>
    </location>
</feature>